<keyword evidence="2" id="KW-1185">Reference proteome</keyword>
<dbReference type="Proteomes" id="UP000754883">
    <property type="component" value="Unassembled WGS sequence"/>
</dbReference>
<reference evidence="1" key="1">
    <citation type="submission" date="2021-10" db="EMBL/GenBank/DDBJ databases">
        <authorList>
            <person name="Piombo E."/>
        </authorList>
    </citation>
    <scope>NUCLEOTIDE SEQUENCE</scope>
</reference>
<evidence type="ECO:0000313" key="1">
    <source>
        <dbReference type="EMBL" id="CAG9988722.1"/>
    </source>
</evidence>
<dbReference type="EMBL" id="CABFNO020001454">
    <property type="protein sequence ID" value="CAG9988722.1"/>
    <property type="molecule type" value="Genomic_DNA"/>
</dbReference>
<name>A0A9N9UI50_9HYPO</name>
<dbReference type="AlphaFoldDB" id="A0A9N9UI50"/>
<evidence type="ECO:0000313" key="2">
    <source>
        <dbReference type="Proteomes" id="UP000754883"/>
    </source>
</evidence>
<sequence>MAYANPRAAHQFVSDVSNVLHLKIRGRGNDPEETADTNTVCVTTDTVTVSVTVNAPVELAITAEPMLV</sequence>
<proteinExistence type="predicted"/>
<comment type="caution">
    <text evidence="1">The sequence shown here is derived from an EMBL/GenBank/DDBJ whole genome shotgun (WGS) entry which is preliminary data.</text>
</comment>
<protein>
    <submittedName>
        <fullName evidence="1">Uncharacterized protein</fullName>
    </submittedName>
</protein>
<organism evidence="1 2">
    <name type="scientific">Clonostachys byssicola</name>
    <dbReference type="NCBI Taxonomy" id="160290"/>
    <lineage>
        <taxon>Eukaryota</taxon>
        <taxon>Fungi</taxon>
        <taxon>Dikarya</taxon>
        <taxon>Ascomycota</taxon>
        <taxon>Pezizomycotina</taxon>
        <taxon>Sordariomycetes</taxon>
        <taxon>Hypocreomycetidae</taxon>
        <taxon>Hypocreales</taxon>
        <taxon>Bionectriaceae</taxon>
        <taxon>Clonostachys</taxon>
    </lineage>
</organism>
<gene>
    <name evidence="1" type="ORF">CBYS24578_00014134</name>
</gene>
<accession>A0A9N9UI50</accession>